<name>A0A830ZWA8_ERWAM</name>
<organism evidence="1 2">
    <name type="scientific">Erwinia amylovora NBRC 12687 = CFBP 1232</name>
    <dbReference type="NCBI Taxonomy" id="1219359"/>
    <lineage>
        <taxon>Bacteria</taxon>
        <taxon>Pseudomonadati</taxon>
        <taxon>Pseudomonadota</taxon>
        <taxon>Gammaproteobacteria</taxon>
        <taxon>Enterobacterales</taxon>
        <taxon>Erwiniaceae</taxon>
        <taxon>Erwinia</taxon>
    </lineage>
</organism>
<protein>
    <submittedName>
        <fullName evidence="1">Uncharacterized protein</fullName>
    </submittedName>
</protein>
<dbReference type="AlphaFoldDB" id="A0A830ZWA8"/>
<evidence type="ECO:0000313" key="1">
    <source>
        <dbReference type="EMBL" id="CCO92212.1"/>
    </source>
</evidence>
<comment type="caution">
    <text evidence="1">The sequence shown here is derived from an EMBL/GenBank/DDBJ whole genome shotgun (WGS) entry which is preliminary data.</text>
</comment>
<proteinExistence type="predicted"/>
<sequence>MDKSYSAGRCALPQLKFNQFALLIASGNYHLCGRDYVCSCRASFSFFLLPVWW</sequence>
<evidence type="ECO:0000313" key="2">
    <source>
        <dbReference type="Proteomes" id="UP000013111"/>
    </source>
</evidence>
<gene>
    <name evidence="1" type="ORF">BN437_0240</name>
</gene>
<reference evidence="1 2" key="2">
    <citation type="submission" date="2013-04" db="EMBL/GenBank/DDBJ databases">
        <title>Comparative genomics of 12 strains of Erwinia amylovora identifies a pan-genome with a large conserved core and provides insights into host specificity.</title>
        <authorList>
            <person name="Mann R.A."/>
            <person name="Smits T.H.M."/>
            <person name="Buehlmann A."/>
            <person name="Blom J."/>
            <person name="Goesmann A."/>
            <person name="Frey J.E."/>
            <person name="Plummer K.M."/>
            <person name="Beer S.V."/>
            <person name="Luck J."/>
            <person name="Duffy B."/>
            <person name="Rodoni B."/>
        </authorList>
    </citation>
    <scope>NUCLEOTIDE SEQUENCE [LARGE SCALE GENOMIC DNA]</scope>
    <source>
        <strain evidence="2">CFBP 1232</strain>
    </source>
</reference>
<dbReference type="EMBL" id="CAPB01000004">
    <property type="protein sequence ID" value="CCO92212.1"/>
    <property type="molecule type" value="Genomic_DNA"/>
</dbReference>
<reference evidence="1 2" key="1">
    <citation type="submission" date="2012-11" db="EMBL/GenBank/DDBJ databases">
        <authorList>
            <person name="Linke B."/>
        </authorList>
    </citation>
    <scope>NUCLEOTIDE SEQUENCE [LARGE SCALE GENOMIC DNA]</scope>
    <source>
        <strain evidence="2">CFBP 1232</strain>
    </source>
</reference>
<dbReference type="Proteomes" id="UP000013111">
    <property type="component" value="Unassembled WGS sequence"/>
</dbReference>
<accession>A0A830ZWA8</accession>